<accession>A0A9P6LUR9</accession>
<evidence type="ECO:0000313" key="3">
    <source>
        <dbReference type="Proteomes" id="UP000738359"/>
    </source>
</evidence>
<organism evidence="2 3">
    <name type="scientific">Mortierella alpina</name>
    <name type="common">Oleaginous fungus</name>
    <name type="synonym">Mortierella renispora</name>
    <dbReference type="NCBI Taxonomy" id="64518"/>
    <lineage>
        <taxon>Eukaryota</taxon>
        <taxon>Fungi</taxon>
        <taxon>Fungi incertae sedis</taxon>
        <taxon>Mucoromycota</taxon>
        <taxon>Mortierellomycotina</taxon>
        <taxon>Mortierellomycetes</taxon>
        <taxon>Mortierellales</taxon>
        <taxon>Mortierellaceae</taxon>
        <taxon>Mortierella</taxon>
    </lineage>
</organism>
<evidence type="ECO:0000313" key="2">
    <source>
        <dbReference type="EMBL" id="KAF9943709.1"/>
    </source>
</evidence>
<comment type="caution">
    <text evidence="2">The sequence shown here is derived from an EMBL/GenBank/DDBJ whole genome shotgun (WGS) entry which is preliminary data.</text>
</comment>
<gene>
    <name evidence="2" type="ORF">BGZ70_005531</name>
</gene>
<protein>
    <submittedName>
        <fullName evidence="2">Uncharacterized protein</fullName>
    </submittedName>
</protein>
<feature type="compositionally biased region" description="Acidic residues" evidence="1">
    <location>
        <begin position="421"/>
        <end position="431"/>
    </location>
</feature>
<keyword evidence="3" id="KW-1185">Reference proteome</keyword>
<feature type="region of interest" description="Disordered" evidence="1">
    <location>
        <begin position="421"/>
        <end position="450"/>
    </location>
</feature>
<dbReference type="Proteomes" id="UP000738359">
    <property type="component" value="Unassembled WGS sequence"/>
</dbReference>
<name>A0A9P6LUR9_MORAP</name>
<dbReference type="EMBL" id="JAAAHY010002954">
    <property type="protein sequence ID" value="KAF9943709.1"/>
    <property type="molecule type" value="Genomic_DNA"/>
</dbReference>
<evidence type="ECO:0000256" key="1">
    <source>
        <dbReference type="SAM" id="MobiDB-lite"/>
    </source>
</evidence>
<dbReference type="OrthoDB" id="2447097at2759"/>
<dbReference type="AlphaFoldDB" id="A0A9P6LUR9"/>
<reference evidence="2" key="1">
    <citation type="journal article" date="2020" name="Fungal Divers.">
        <title>Resolving the Mortierellaceae phylogeny through synthesis of multi-gene phylogenetics and phylogenomics.</title>
        <authorList>
            <person name="Vandepol N."/>
            <person name="Liber J."/>
            <person name="Desiro A."/>
            <person name="Na H."/>
            <person name="Kennedy M."/>
            <person name="Barry K."/>
            <person name="Grigoriev I.V."/>
            <person name="Miller A.N."/>
            <person name="O'Donnell K."/>
            <person name="Stajich J.E."/>
            <person name="Bonito G."/>
        </authorList>
    </citation>
    <scope>NUCLEOTIDE SEQUENCE</scope>
    <source>
        <strain evidence="2">CK1249</strain>
    </source>
</reference>
<proteinExistence type="predicted"/>
<sequence>MERISCPKGILKDAIEAYKVKYGLGDDCNYGNMNRKMGSGDKSWHNAVAENFDAVWDAALAVAEEKAANSGTEKETVTKKKDDVEVRTMTTSLRRILRPDLAPHYNDICVILERKQQNMTNVMQDLAAVLQKAVIVMGSTDLFAEQQGLPTMSGSLDLGSVLPQGFALRSTSVTTRIEVTQLQPGLQDYLAGVIDAGLAGTDDLVGVQEQGFLAFLYSRFLGSRGGYKGTDEKHPTWTKVVQAIQSAPDSDFCQLLPGLSHTVQEHLALLATAHSNLWEGSVYKKALDYLTRILLRLHLAPVREAKYRERVLSYIGKPRVKKNINKKTWTWMMQTLCDDLDRAQRKNRTEAISSILQRLHRLQQYEPALRSGGFKQIELELECLDTEGDDEQLASPVKPLDVGTNDAQQLETVMETMEELEEQEAVADESTGEGAAHEETANESSSARIR</sequence>
<feature type="non-terminal residue" evidence="2">
    <location>
        <position position="450"/>
    </location>
</feature>